<keyword evidence="3 7" id="KW-1134">Transmembrane beta strand</keyword>
<evidence type="ECO:0000256" key="2">
    <source>
        <dbReference type="ARBA" id="ARBA00022448"/>
    </source>
</evidence>
<keyword evidence="2 7" id="KW-0813">Transport</keyword>
<evidence type="ECO:0000256" key="1">
    <source>
        <dbReference type="ARBA" id="ARBA00004571"/>
    </source>
</evidence>
<organism evidence="10 11">
    <name type="scientific">Arenibacter algicola</name>
    <dbReference type="NCBI Taxonomy" id="616991"/>
    <lineage>
        <taxon>Bacteria</taxon>
        <taxon>Pseudomonadati</taxon>
        <taxon>Bacteroidota</taxon>
        <taxon>Flavobacteriia</taxon>
        <taxon>Flavobacteriales</taxon>
        <taxon>Flavobacteriaceae</taxon>
        <taxon>Arenibacter</taxon>
    </lineage>
</organism>
<dbReference type="InterPro" id="IPR008969">
    <property type="entry name" value="CarboxyPept-like_regulatory"/>
</dbReference>
<name>A0A221V1P6_9FLAO</name>
<dbReference type="NCBIfam" id="TIGR04056">
    <property type="entry name" value="OMP_RagA_SusC"/>
    <property type="match status" value="1"/>
</dbReference>
<dbReference type="InterPro" id="IPR012910">
    <property type="entry name" value="Plug_dom"/>
</dbReference>
<evidence type="ECO:0000313" key="10">
    <source>
        <dbReference type="EMBL" id="ASO07522.1"/>
    </source>
</evidence>
<dbReference type="InterPro" id="IPR037066">
    <property type="entry name" value="Plug_dom_sf"/>
</dbReference>
<reference evidence="10 11" key="1">
    <citation type="submission" date="2017-07" db="EMBL/GenBank/DDBJ databases">
        <title>Genome Sequence of Arenibacter algicola Strain SMS7 Isolated from a culture of the Diatom Skeletonema marinoi.</title>
        <authorList>
            <person name="Topel M."/>
            <person name="Pinder M.I.M."/>
            <person name="Johansson O.N."/>
            <person name="Kourtchenko O."/>
            <person name="Godhe A."/>
            <person name="Clarke A.K."/>
        </authorList>
    </citation>
    <scope>NUCLEOTIDE SEQUENCE [LARGE SCALE GENOMIC DNA]</scope>
    <source>
        <strain evidence="10 11">SMS7</strain>
    </source>
</reference>
<feature type="transmembrane region" description="Helical" evidence="8">
    <location>
        <begin position="9"/>
        <end position="28"/>
    </location>
</feature>
<evidence type="ECO:0000313" key="11">
    <source>
        <dbReference type="Proteomes" id="UP000204551"/>
    </source>
</evidence>
<dbReference type="Gene3D" id="2.60.40.1120">
    <property type="entry name" value="Carboxypeptidase-like, regulatory domain"/>
    <property type="match status" value="1"/>
</dbReference>
<feature type="domain" description="TonB-dependent receptor plug" evidence="9">
    <location>
        <begin position="139"/>
        <end position="261"/>
    </location>
</feature>
<comment type="similarity">
    <text evidence="7">Belongs to the TonB-dependent receptor family.</text>
</comment>
<dbReference type="PROSITE" id="PS52016">
    <property type="entry name" value="TONB_DEPENDENT_REC_3"/>
    <property type="match status" value="1"/>
</dbReference>
<sequence length="1010" mass="113628">MKNNLEYRGVIRLCLLYICFLVPPPYFAHFPHGHCFNSFSTLDTQQQYQISGTVTDSYGPMPGVHVLIKGSNTGTFTDANGEYSLLVNNKDTLVYSYLGYHTRELAVLGRTNLDVEMQSEVTELQEVEVNAGYYTVKEKERTGSISRVTAADIELQPIVSPLEALQGRMAGVEVVQNNGIPGNAPLIRIRGQNSLRDDGNFPLYIIDGMPINSTPIDGGNNFYLSGVDPLSTLNLSNIESIEVLKDADATAIYGSRGANGVVLVTTKKGNYRRKTEIEARWYSGLGQVSNKEDLLSTEQYLAIRKTALQNDGRQPDEFSDYDLLLWNQHRYTDWQEVLFGGTSQIMDFNVAASGGNGTTSFRLGGSYHNEGLVFPGDNSYHKVTAGLNLDHISENNKLHMNFSANYGIDQSDVPAYDNSFVAMSLTLPPNAPKLKNEDGSLHWEEWEYSQWDNPYAAILYRNSSDVGHNLIANLGLSYQLFHSLTFKTNMGYNNLTRDYKASFSKDQYSPEIREGQNHSSRERHADRKSWIIEPQFLYRAKMGKGTLDGLIGATFQQNDSKNLIVTGEGFVSTALIGDLAAAQSVNIINNEIKRYKYNAVFARFGYNHDQRYFINLTGRRDGSSRFGPNKRFANFWAIGGAWILSGENFVKQNLPFISFGKFRGSYGITGSDQIGDYGYMDAYEATAGPNGIYPTQLTNPNYSWEENKKLETTLELGFLNDRITLGSSWYRNRSSNQLVGYPLPSITGFSSVQANLPATVQNTGWEFELATMNIRSKNFRWQTFLNLTIPKNKLLSFPDIEQTSYANIYRIGHPLNIRLLYEYEGVDPETGLYRVNDVNEDGQYDFNDAIVVKKLGREYFGGLTNKFSYKGMELRFLWEFVKQSALERETSLPGYKAMQTAQFFNEWQYGQNNNVQTVSESFDAGTAYYNALFSERFFTDASFLRLRTLSLSYDLPAKPLKDIGLKGCSLFLQAQNLFTLTDYNSLNVENPGNATLPALKTLTLGVQINL</sequence>
<protein>
    <submittedName>
        <fullName evidence="10">TonB-dependent receptor SusC</fullName>
    </submittedName>
</protein>
<keyword evidence="10" id="KW-0675">Receptor</keyword>
<dbReference type="RefSeq" id="WP_093979777.1">
    <property type="nucleotide sequence ID" value="NZ_CP022515.1"/>
</dbReference>
<evidence type="ECO:0000259" key="9">
    <source>
        <dbReference type="Pfam" id="PF07715"/>
    </source>
</evidence>
<dbReference type="Pfam" id="PF13715">
    <property type="entry name" value="CarbopepD_reg_2"/>
    <property type="match status" value="1"/>
</dbReference>
<dbReference type="InterPro" id="IPR036942">
    <property type="entry name" value="Beta-barrel_TonB_sf"/>
</dbReference>
<evidence type="ECO:0000256" key="6">
    <source>
        <dbReference type="ARBA" id="ARBA00023237"/>
    </source>
</evidence>
<keyword evidence="8" id="KW-1133">Transmembrane helix</keyword>
<dbReference type="AlphaFoldDB" id="A0A221V1P6"/>
<evidence type="ECO:0000256" key="5">
    <source>
        <dbReference type="ARBA" id="ARBA00023136"/>
    </source>
</evidence>
<evidence type="ECO:0000256" key="4">
    <source>
        <dbReference type="ARBA" id="ARBA00022692"/>
    </source>
</evidence>
<dbReference type="InterPro" id="IPR023997">
    <property type="entry name" value="TonB-dep_OMP_SusC/RagA_CS"/>
</dbReference>
<dbReference type="GO" id="GO:0009279">
    <property type="term" value="C:cell outer membrane"/>
    <property type="evidence" value="ECO:0007669"/>
    <property type="project" value="UniProtKB-SubCell"/>
</dbReference>
<evidence type="ECO:0000256" key="8">
    <source>
        <dbReference type="SAM" id="Phobius"/>
    </source>
</evidence>
<dbReference type="InterPro" id="IPR039426">
    <property type="entry name" value="TonB-dep_rcpt-like"/>
</dbReference>
<dbReference type="KEGG" id="aalg:AREALGSMS7_04117"/>
<accession>A0A221V1P6</accession>
<proteinExistence type="inferred from homology"/>
<keyword evidence="6 7" id="KW-0998">Cell outer membrane</keyword>
<keyword evidence="5 7" id="KW-0472">Membrane</keyword>
<dbReference type="Gene3D" id="2.40.170.20">
    <property type="entry name" value="TonB-dependent receptor, beta-barrel domain"/>
    <property type="match status" value="1"/>
</dbReference>
<keyword evidence="4 7" id="KW-0812">Transmembrane</keyword>
<dbReference type="Proteomes" id="UP000204551">
    <property type="component" value="Chromosome"/>
</dbReference>
<dbReference type="EMBL" id="CP022515">
    <property type="protein sequence ID" value="ASO07522.1"/>
    <property type="molecule type" value="Genomic_DNA"/>
</dbReference>
<dbReference type="Pfam" id="PF07715">
    <property type="entry name" value="Plug"/>
    <property type="match status" value="1"/>
</dbReference>
<dbReference type="SUPFAM" id="SSF49464">
    <property type="entry name" value="Carboxypeptidase regulatory domain-like"/>
    <property type="match status" value="1"/>
</dbReference>
<evidence type="ECO:0000256" key="7">
    <source>
        <dbReference type="PROSITE-ProRule" id="PRU01360"/>
    </source>
</evidence>
<evidence type="ECO:0000256" key="3">
    <source>
        <dbReference type="ARBA" id="ARBA00022452"/>
    </source>
</evidence>
<gene>
    <name evidence="10" type="ORF">AREALGSMS7_04117</name>
</gene>
<dbReference type="NCBIfam" id="TIGR04057">
    <property type="entry name" value="SusC_RagA_signa"/>
    <property type="match status" value="1"/>
</dbReference>
<dbReference type="Gene3D" id="2.170.130.10">
    <property type="entry name" value="TonB-dependent receptor, plug domain"/>
    <property type="match status" value="1"/>
</dbReference>
<dbReference type="SUPFAM" id="SSF56935">
    <property type="entry name" value="Porins"/>
    <property type="match status" value="1"/>
</dbReference>
<comment type="subcellular location">
    <subcellularLocation>
        <location evidence="1 7">Cell outer membrane</location>
        <topology evidence="1 7">Multi-pass membrane protein</topology>
    </subcellularLocation>
</comment>
<dbReference type="InterPro" id="IPR023996">
    <property type="entry name" value="TonB-dep_OMP_SusC/RagA"/>
</dbReference>